<organism evidence="4 5">
    <name type="scientific">Phytophthora ramorum</name>
    <name type="common">Sudden oak death agent</name>
    <dbReference type="NCBI Taxonomy" id="164328"/>
    <lineage>
        <taxon>Eukaryota</taxon>
        <taxon>Sar</taxon>
        <taxon>Stramenopiles</taxon>
        <taxon>Oomycota</taxon>
        <taxon>Peronosporomycetes</taxon>
        <taxon>Peronosporales</taxon>
        <taxon>Peronosporaceae</taxon>
        <taxon>Phytophthora</taxon>
    </lineage>
</organism>
<feature type="compositionally biased region" description="Acidic residues" evidence="1">
    <location>
        <begin position="123"/>
        <end position="132"/>
    </location>
</feature>
<feature type="region of interest" description="Disordered" evidence="1">
    <location>
        <begin position="730"/>
        <end position="765"/>
    </location>
</feature>
<dbReference type="HOGENOM" id="CLU_013012_2_0_1"/>
<evidence type="ECO:0000256" key="1">
    <source>
        <dbReference type="SAM" id="MobiDB-lite"/>
    </source>
</evidence>
<dbReference type="InParanoid" id="H3GV95"/>
<accession>H3GV95</accession>
<feature type="domain" description="PiggyBac transposable element-derived protein" evidence="3">
    <location>
        <begin position="342"/>
        <end position="512"/>
    </location>
</feature>
<keyword evidence="2" id="KW-0812">Transmembrane</keyword>
<evidence type="ECO:0000259" key="3">
    <source>
        <dbReference type="Pfam" id="PF13843"/>
    </source>
</evidence>
<feature type="transmembrane region" description="Helical" evidence="2">
    <location>
        <begin position="536"/>
        <end position="554"/>
    </location>
</feature>
<evidence type="ECO:0000313" key="4">
    <source>
        <dbReference type="EnsemblProtists" id="Phyra81233"/>
    </source>
</evidence>
<dbReference type="Proteomes" id="UP000005238">
    <property type="component" value="Unassembled WGS sequence"/>
</dbReference>
<proteinExistence type="predicted"/>
<reference evidence="5" key="1">
    <citation type="journal article" date="2006" name="Science">
        <title>Phytophthora genome sequences uncover evolutionary origins and mechanisms of pathogenesis.</title>
        <authorList>
            <person name="Tyler B.M."/>
            <person name="Tripathy S."/>
            <person name="Zhang X."/>
            <person name="Dehal P."/>
            <person name="Jiang R.H."/>
            <person name="Aerts A."/>
            <person name="Arredondo F.D."/>
            <person name="Baxter L."/>
            <person name="Bensasson D."/>
            <person name="Beynon J.L."/>
            <person name="Chapman J."/>
            <person name="Damasceno C.M."/>
            <person name="Dorrance A.E."/>
            <person name="Dou D."/>
            <person name="Dickerman A.W."/>
            <person name="Dubchak I.L."/>
            <person name="Garbelotto M."/>
            <person name="Gijzen M."/>
            <person name="Gordon S.G."/>
            <person name="Govers F."/>
            <person name="Grunwald N.J."/>
            <person name="Huang W."/>
            <person name="Ivors K.L."/>
            <person name="Jones R.W."/>
            <person name="Kamoun S."/>
            <person name="Krampis K."/>
            <person name="Lamour K.H."/>
            <person name="Lee M.K."/>
            <person name="McDonald W.H."/>
            <person name="Medina M."/>
            <person name="Meijer H.J."/>
            <person name="Nordberg E.K."/>
            <person name="Maclean D.J."/>
            <person name="Ospina-Giraldo M.D."/>
            <person name="Morris P.F."/>
            <person name="Phuntumart V."/>
            <person name="Putnam N.H."/>
            <person name="Rash S."/>
            <person name="Rose J.K."/>
            <person name="Sakihama Y."/>
            <person name="Salamov A.A."/>
            <person name="Savidor A."/>
            <person name="Scheuring C.F."/>
            <person name="Smith B.M."/>
            <person name="Sobral B.W."/>
            <person name="Terry A."/>
            <person name="Torto-Alalibo T.A."/>
            <person name="Win J."/>
            <person name="Xu Z."/>
            <person name="Zhang H."/>
            <person name="Grigoriev I.V."/>
            <person name="Rokhsar D.S."/>
            <person name="Boore J.L."/>
        </authorList>
    </citation>
    <scope>NUCLEOTIDE SEQUENCE [LARGE SCALE GENOMIC DNA]</scope>
    <source>
        <strain evidence="5">Pr102</strain>
    </source>
</reference>
<dbReference type="AlphaFoldDB" id="H3GV95"/>
<dbReference type="STRING" id="164328.H3GV95"/>
<dbReference type="EnsemblProtists" id="Phyra81233">
    <property type="protein sequence ID" value="Phyra81233"/>
    <property type="gene ID" value="Phyra81233"/>
</dbReference>
<keyword evidence="2" id="KW-1133">Transmembrane helix</keyword>
<feature type="compositionally biased region" description="Acidic residues" evidence="1">
    <location>
        <begin position="189"/>
        <end position="198"/>
    </location>
</feature>
<reference evidence="4" key="2">
    <citation type="submission" date="2015-06" db="UniProtKB">
        <authorList>
            <consortium name="EnsemblProtists"/>
        </authorList>
    </citation>
    <scope>IDENTIFICATION</scope>
    <source>
        <strain evidence="4">Pr102</strain>
    </source>
</reference>
<dbReference type="PANTHER" id="PTHR46599">
    <property type="entry name" value="PIGGYBAC TRANSPOSABLE ELEMENT-DERIVED PROTEIN 4"/>
    <property type="match status" value="1"/>
</dbReference>
<evidence type="ECO:0000256" key="2">
    <source>
        <dbReference type="SAM" id="Phobius"/>
    </source>
</evidence>
<feature type="transmembrane region" description="Helical" evidence="2">
    <location>
        <begin position="669"/>
        <end position="688"/>
    </location>
</feature>
<dbReference type="PANTHER" id="PTHR46599:SF3">
    <property type="entry name" value="PIGGYBAC TRANSPOSABLE ELEMENT-DERIVED PROTEIN 4"/>
    <property type="match status" value="1"/>
</dbReference>
<feature type="compositionally biased region" description="Polar residues" evidence="1">
    <location>
        <begin position="730"/>
        <end position="749"/>
    </location>
</feature>
<evidence type="ECO:0000313" key="5">
    <source>
        <dbReference type="Proteomes" id="UP000005238"/>
    </source>
</evidence>
<feature type="compositionally biased region" description="Basic and acidic residues" evidence="1">
    <location>
        <begin position="755"/>
        <end position="765"/>
    </location>
</feature>
<keyword evidence="2" id="KW-0472">Membrane</keyword>
<protein>
    <recommendedName>
        <fullName evidence="3">PiggyBac transposable element-derived protein domain-containing protein</fullName>
    </recommendedName>
</protein>
<dbReference type="EMBL" id="DS566054">
    <property type="status" value="NOT_ANNOTATED_CDS"/>
    <property type="molecule type" value="Genomic_DNA"/>
</dbReference>
<keyword evidence="5" id="KW-1185">Reference proteome</keyword>
<dbReference type="InterPro" id="IPR029526">
    <property type="entry name" value="PGBD"/>
</dbReference>
<dbReference type="Pfam" id="PF13843">
    <property type="entry name" value="DDE_Tnp_1_7"/>
    <property type="match status" value="2"/>
</dbReference>
<feature type="domain" description="PiggyBac transposable element-derived protein" evidence="3">
    <location>
        <begin position="525"/>
        <end position="686"/>
    </location>
</feature>
<name>H3GV95_PHYRM</name>
<sequence>MDKQATTKPQPGRSVAVYSARVQASPSSNRGDAEMARAAQVVQEIYGDMIESAGAPSDDPRAPPSTPVHSLRSTRPTRRSLAVTESPMALTPPPRSSQPTFQSSGLISTSPHIGDESAVSMGDDADLDETFPPDDASVASAEEASEYEPPGDASVESAEEESENDHAASEADDVDDSNVLLVDKGDTLNDVDEGEVEADYGAMESGDDGEMDDLFDGEDSDDDCAETYLDEDGDDPEATEAEITAEELFAERFLDSFGGEERILDGNLKKDVEGPNVEEYLRMPYVPVDTRQTYPGLRQGYAGPTVEALRNANSPVVLFFFFLPVVLWQHSAVCSNQLGSEMTTLRVDERYNRYRMKHRLQPDLPKKTKRNILTELEGKKSIQPHELCRFVGLLIARTIAPNHGKLSHHWKTTDEGSIPRGAVGSVLRRDRFMEISRNLHFNPNGDPRATTDRAWKIRKVVEMLQRTFERGYVAPSHLAFDEAMLPSRSSFNKMRVYMKDKPHKWGTKLFILSVRRPHTPFDARKQGMRLVVVDRFYTSVALAIQLLLMGFYCVGTIMTHRLGYCKGVIEKKKSRPATIARGSFKCVKSKLVPNMAVISWWDSRPVHFLCTGGSLELDRVFRQDRVDKVEVPCPRVVKDYHAFMGGVNVHDQLRLQRYSIQRAVRFRKYYTSLVLGLIDMAIVNGYIVHRAFHKHNTSLPLTHVKYMKKLHLQLCQMRTSDMYKENTFGAQEDTQQDTPTTASAGADQTTHTHRQLNEWRDRDTQPKRRQRSCKICSLLRVGDKRSTTASFFCDECSEAGPIFLCMKPHRQIRGVAITCWDICHREWVNGKLIPADTGRSIRVHPSHH</sequence>
<feature type="region of interest" description="Disordered" evidence="1">
    <location>
        <begin position="1"/>
        <end position="212"/>
    </location>
</feature>
<dbReference type="OMA" id="WHERESP"/>
<dbReference type="VEuPathDB" id="FungiDB:KRP23_6872"/>
<feature type="compositionally biased region" description="Polar residues" evidence="1">
    <location>
        <begin position="97"/>
        <end position="111"/>
    </location>
</feature>